<protein>
    <submittedName>
        <fullName evidence="3">Pentatricopeptide repeat-containing protein</fullName>
    </submittedName>
</protein>
<dbReference type="NCBIfam" id="TIGR00756">
    <property type="entry name" value="PPR"/>
    <property type="match status" value="5"/>
</dbReference>
<feature type="repeat" description="PPR" evidence="2">
    <location>
        <begin position="328"/>
        <end position="362"/>
    </location>
</feature>
<sequence>MALDPSPYPATHTNHRWGLNPLHHHPPDYDVVSANKAITSCWQAGDVDRARHLFDSMPLRTAASWNTIITGYSKSDMLQQALSLFSTMLRSNVSPNETTFSLSLSVCGRVGSLSGGTQIHALVLKSGHVKFEHVGSSLLHVYASCSRIWDARMVFDELIEDNDLLWSPMLAGFVDCGLMDHACNVFDKMPKRGVVEWTTLISGYAKSDNGFEKALELFNMMRESTVHDGPNEFTLDCLVRGCSASGDLSTGRTLHGLVIKSGLEREHSVCGALVCLYSKYESMDEAQTVCNSVSGLALGNMNELIGGFVNLRKIENAESIFFGMPEKNPVTYNIMIKGYASCGRFDDSEKLFMQMPVKTLSSLNTMIMAYAKNGELEKAVNLFEKAKNEKSPITWNSIITGYILNDLHEDAFTLYLAMCRSSVPQTRSTFSILFHACACTGSLQQGRLLHAHLSKTPFSSNVFVGTSLIDMYSKCGSMSDAKTAFMSVSSPNVAAWTALINGLAYHRPGPEVVSLFGLMLESGVGPNAATFVAVLSACARSGSVGPGLRLFRSMTEDYGIEPAVEHLTCVVDLLGRAGLLREAEELVETAEIEADGFLLISLLHASWHWMDVGMAERVERRMVEMGVGRSASACVIVSNVYSGLGKWEEKKGVRDALRDLGGKKDPGWSWVDVNNRTRVFSVDCRGNPESDVIYANLESLSVNGYYCSNEFDSFSLFS</sequence>
<feature type="repeat" description="PPR" evidence="2">
    <location>
        <begin position="193"/>
        <end position="228"/>
    </location>
</feature>
<evidence type="ECO:0000256" key="1">
    <source>
        <dbReference type="ARBA" id="ARBA00022737"/>
    </source>
</evidence>
<feature type="repeat" description="PPR" evidence="2">
    <location>
        <begin position="61"/>
        <end position="95"/>
    </location>
</feature>
<feature type="repeat" description="PPR" evidence="2">
    <location>
        <begin position="492"/>
        <end position="526"/>
    </location>
</feature>
<dbReference type="PROSITE" id="PS51375">
    <property type="entry name" value="PPR"/>
    <property type="match status" value="5"/>
</dbReference>
<keyword evidence="1" id="KW-0677">Repeat</keyword>
<dbReference type="Pfam" id="PF13041">
    <property type="entry name" value="PPR_2"/>
    <property type="match status" value="3"/>
</dbReference>
<dbReference type="OrthoDB" id="1248375at2759"/>
<dbReference type="InterPro" id="IPR011990">
    <property type="entry name" value="TPR-like_helical_dom_sf"/>
</dbReference>
<dbReference type="InterPro" id="IPR002885">
    <property type="entry name" value="PPR_rpt"/>
</dbReference>
<reference evidence="4" key="1">
    <citation type="journal article" date="2019" name="Curr. Biol.">
        <title>Genome Sequence of Striga asiatica Provides Insight into the Evolution of Plant Parasitism.</title>
        <authorList>
            <person name="Yoshida S."/>
            <person name="Kim S."/>
            <person name="Wafula E.K."/>
            <person name="Tanskanen J."/>
            <person name="Kim Y.M."/>
            <person name="Honaas L."/>
            <person name="Yang Z."/>
            <person name="Spallek T."/>
            <person name="Conn C.E."/>
            <person name="Ichihashi Y."/>
            <person name="Cheong K."/>
            <person name="Cui S."/>
            <person name="Der J.P."/>
            <person name="Gundlach H."/>
            <person name="Jiao Y."/>
            <person name="Hori C."/>
            <person name="Ishida J.K."/>
            <person name="Kasahara H."/>
            <person name="Kiba T."/>
            <person name="Kim M.S."/>
            <person name="Koo N."/>
            <person name="Laohavisit A."/>
            <person name="Lee Y.H."/>
            <person name="Lumba S."/>
            <person name="McCourt P."/>
            <person name="Mortimer J.C."/>
            <person name="Mutuku J.M."/>
            <person name="Nomura T."/>
            <person name="Sasaki-Sekimoto Y."/>
            <person name="Seto Y."/>
            <person name="Wang Y."/>
            <person name="Wakatake T."/>
            <person name="Sakakibara H."/>
            <person name="Demura T."/>
            <person name="Yamaguchi S."/>
            <person name="Yoneyama K."/>
            <person name="Manabe R.I."/>
            <person name="Nelson D.C."/>
            <person name="Schulman A.H."/>
            <person name="Timko M.P."/>
            <person name="dePamphilis C.W."/>
            <person name="Choi D."/>
            <person name="Shirasu K."/>
        </authorList>
    </citation>
    <scope>NUCLEOTIDE SEQUENCE [LARGE SCALE GENOMIC DNA]</scope>
    <source>
        <strain evidence="4">cv. UVA1</strain>
    </source>
</reference>
<dbReference type="InterPro" id="IPR046848">
    <property type="entry name" value="E_motif"/>
</dbReference>
<dbReference type="GO" id="GO:0009451">
    <property type="term" value="P:RNA modification"/>
    <property type="evidence" value="ECO:0007669"/>
    <property type="project" value="InterPro"/>
</dbReference>
<comment type="caution">
    <text evidence="3">The sequence shown here is derived from an EMBL/GenBank/DDBJ whole genome shotgun (WGS) entry which is preliminary data.</text>
</comment>
<keyword evidence="4" id="KW-1185">Reference proteome</keyword>
<evidence type="ECO:0000313" key="4">
    <source>
        <dbReference type="Proteomes" id="UP000325081"/>
    </source>
</evidence>
<dbReference type="Pfam" id="PF01535">
    <property type="entry name" value="PPR"/>
    <property type="match status" value="7"/>
</dbReference>
<accession>A0A5A7QXR3</accession>
<evidence type="ECO:0000256" key="2">
    <source>
        <dbReference type="PROSITE-ProRule" id="PRU00708"/>
    </source>
</evidence>
<gene>
    <name evidence="3" type="ORF">STAS_27078</name>
</gene>
<name>A0A5A7QXR3_STRAF</name>
<dbReference type="Pfam" id="PF20431">
    <property type="entry name" value="E_motif"/>
    <property type="match status" value="1"/>
</dbReference>
<dbReference type="PANTHER" id="PTHR47926">
    <property type="entry name" value="PENTATRICOPEPTIDE REPEAT-CONTAINING PROTEIN"/>
    <property type="match status" value="1"/>
</dbReference>
<dbReference type="InterPro" id="IPR046960">
    <property type="entry name" value="PPR_At4g14850-like_plant"/>
</dbReference>
<evidence type="ECO:0000313" key="3">
    <source>
        <dbReference type="EMBL" id="GER49808.1"/>
    </source>
</evidence>
<dbReference type="Gene3D" id="1.25.40.10">
    <property type="entry name" value="Tetratricopeptide repeat domain"/>
    <property type="match status" value="5"/>
</dbReference>
<dbReference type="FunFam" id="1.25.40.10:FF:000090">
    <property type="entry name" value="Pentatricopeptide repeat-containing protein, chloroplastic"/>
    <property type="match status" value="1"/>
</dbReference>
<dbReference type="Proteomes" id="UP000325081">
    <property type="component" value="Unassembled WGS sequence"/>
</dbReference>
<organism evidence="3 4">
    <name type="scientific">Striga asiatica</name>
    <name type="common">Asiatic witchweed</name>
    <name type="synonym">Buchnera asiatica</name>
    <dbReference type="NCBI Taxonomy" id="4170"/>
    <lineage>
        <taxon>Eukaryota</taxon>
        <taxon>Viridiplantae</taxon>
        <taxon>Streptophyta</taxon>
        <taxon>Embryophyta</taxon>
        <taxon>Tracheophyta</taxon>
        <taxon>Spermatophyta</taxon>
        <taxon>Magnoliopsida</taxon>
        <taxon>eudicotyledons</taxon>
        <taxon>Gunneridae</taxon>
        <taxon>Pentapetalae</taxon>
        <taxon>asterids</taxon>
        <taxon>lamiids</taxon>
        <taxon>Lamiales</taxon>
        <taxon>Orobanchaceae</taxon>
        <taxon>Buchnereae</taxon>
        <taxon>Striga</taxon>
    </lineage>
</organism>
<dbReference type="PANTHER" id="PTHR47926:SF347">
    <property type="entry name" value="PENTATRICOPEPTIDE REPEAT-CONTAINING PROTEIN"/>
    <property type="match status" value="1"/>
</dbReference>
<dbReference type="EMBL" id="BKCP01008848">
    <property type="protein sequence ID" value="GER49808.1"/>
    <property type="molecule type" value="Genomic_DNA"/>
</dbReference>
<dbReference type="AlphaFoldDB" id="A0A5A7QXR3"/>
<feature type="repeat" description="PPR" evidence="2">
    <location>
        <begin position="527"/>
        <end position="562"/>
    </location>
</feature>
<proteinExistence type="predicted"/>
<dbReference type="GO" id="GO:0003723">
    <property type="term" value="F:RNA binding"/>
    <property type="evidence" value="ECO:0007669"/>
    <property type="project" value="InterPro"/>
</dbReference>